<gene>
    <name evidence="1" type="ORF">IPP15_12475</name>
</gene>
<evidence type="ECO:0000313" key="2">
    <source>
        <dbReference type="Proteomes" id="UP000808337"/>
    </source>
</evidence>
<comment type="caution">
    <text evidence="1">The sequence shown here is derived from an EMBL/GenBank/DDBJ whole genome shotgun (WGS) entry which is preliminary data.</text>
</comment>
<sequence length="105" mass="12192">MSALIYNVTVKISAEAREQWVEWMLNEHIPEVMATACFKSFRLLHLEGYDDDEGITYAIQYTCPNQELFTIYQRDHAPQLQKKHQHAFDGKFVAFRTILGLIAEG</sequence>
<proteinExistence type="predicted"/>
<dbReference type="InterPro" id="IPR025563">
    <property type="entry name" value="DUF4286"/>
</dbReference>
<protein>
    <submittedName>
        <fullName evidence="1">DUF4286 family protein</fullName>
    </submittedName>
</protein>
<dbReference type="Proteomes" id="UP000808337">
    <property type="component" value="Unassembled WGS sequence"/>
</dbReference>
<dbReference type="AlphaFoldDB" id="A0A9D7SW30"/>
<name>A0A9D7SW30_9BACT</name>
<dbReference type="Pfam" id="PF14114">
    <property type="entry name" value="DUF4286"/>
    <property type="match status" value="1"/>
</dbReference>
<organism evidence="1 2">
    <name type="scientific">Candidatus Opimibacter skivensis</name>
    <dbReference type="NCBI Taxonomy" id="2982028"/>
    <lineage>
        <taxon>Bacteria</taxon>
        <taxon>Pseudomonadati</taxon>
        <taxon>Bacteroidota</taxon>
        <taxon>Saprospiria</taxon>
        <taxon>Saprospirales</taxon>
        <taxon>Saprospiraceae</taxon>
        <taxon>Candidatus Opimibacter</taxon>
    </lineage>
</organism>
<dbReference type="EMBL" id="JADKGY010000012">
    <property type="protein sequence ID" value="MBK9983204.1"/>
    <property type="molecule type" value="Genomic_DNA"/>
</dbReference>
<reference evidence="1 2" key="1">
    <citation type="submission" date="2020-10" db="EMBL/GenBank/DDBJ databases">
        <title>Connecting structure to function with the recovery of over 1000 high-quality activated sludge metagenome-assembled genomes encoding full-length rRNA genes using long-read sequencing.</title>
        <authorList>
            <person name="Singleton C.M."/>
            <person name="Petriglieri F."/>
            <person name="Kristensen J.M."/>
            <person name="Kirkegaard R.H."/>
            <person name="Michaelsen T.Y."/>
            <person name="Andersen M.H."/>
            <person name="Karst S.M."/>
            <person name="Dueholm M.S."/>
            <person name="Nielsen P.H."/>
            <person name="Albertsen M."/>
        </authorList>
    </citation>
    <scope>NUCLEOTIDE SEQUENCE [LARGE SCALE GENOMIC DNA]</scope>
    <source>
        <strain evidence="1">Ribe_18-Q3-R11-54_MAXAC.273</strain>
    </source>
</reference>
<evidence type="ECO:0000313" key="1">
    <source>
        <dbReference type="EMBL" id="MBK9983204.1"/>
    </source>
</evidence>
<accession>A0A9D7SW30</accession>